<name>A0ABQ6BTL0_9NEIS</name>
<sequence length="221" mass="23791">MSLDTVHHDATLADYLARVGWREPLALAALRAETAGHRLGHMQLAPQQGALLALLLRLIGATRYLEVGTFTGYSALTAALAMGESGRVTACDVSDTFTRIARRHWEDAGVAGRIELVIQPALLTLNALLADGAAGSFDCVLIDADKPSYPAYYERALQLVRQGGLIVLDNMLLGGRVLARQDNEPPGVAVVRALNASLLDDQRVEPFLLPLGDGMTLLRKR</sequence>
<reference evidence="5" key="1">
    <citation type="journal article" date="2019" name="Int. J. Syst. Evol. Microbiol.">
        <title>The Global Catalogue of Microorganisms (GCM) 10K type strain sequencing project: providing services to taxonomists for standard genome sequencing and annotation.</title>
        <authorList>
            <consortium name="The Broad Institute Genomics Platform"/>
            <consortium name="The Broad Institute Genome Sequencing Center for Infectious Disease"/>
            <person name="Wu L."/>
            <person name="Ma J."/>
        </authorList>
    </citation>
    <scope>NUCLEOTIDE SEQUENCE [LARGE SCALE GENOMIC DNA]</scope>
    <source>
        <strain evidence="5">NBRC 104970</strain>
    </source>
</reference>
<dbReference type="InterPro" id="IPR050362">
    <property type="entry name" value="Cation-dep_OMT"/>
</dbReference>
<organism evidence="4 5">
    <name type="scientific">Chitiniphilus shinanonensis</name>
    <dbReference type="NCBI Taxonomy" id="553088"/>
    <lineage>
        <taxon>Bacteria</taxon>
        <taxon>Pseudomonadati</taxon>
        <taxon>Pseudomonadota</taxon>
        <taxon>Betaproteobacteria</taxon>
        <taxon>Neisseriales</taxon>
        <taxon>Chitinibacteraceae</taxon>
        <taxon>Chitiniphilus</taxon>
    </lineage>
</organism>
<dbReference type="PROSITE" id="PS51682">
    <property type="entry name" value="SAM_OMT_I"/>
    <property type="match status" value="1"/>
</dbReference>
<comment type="caution">
    <text evidence="4">The sequence shown here is derived from an EMBL/GenBank/DDBJ whole genome shotgun (WGS) entry which is preliminary data.</text>
</comment>
<dbReference type="RefSeq" id="WP_018746699.1">
    <property type="nucleotide sequence ID" value="NZ_BAABUF010000002.1"/>
</dbReference>
<accession>A0ABQ6BTL0</accession>
<evidence type="ECO:0000256" key="1">
    <source>
        <dbReference type="ARBA" id="ARBA00022603"/>
    </source>
</evidence>
<evidence type="ECO:0000313" key="5">
    <source>
        <dbReference type="Proteomes" id="UP001156836"/>
    </source>
</evidence>
<dbReference type="EMBL" id="BSOZ01000026">
    <property type="protein sequence ID" value="GLS04782.1"/>
    <property type="molecule type" value="Genomic_DNA"/>
</dbReference>
<keyword evidence="3" id="KW-0949">S-adenosyl-L-methionine</keyword>
<evidence type="ECO:0000256" key="3">
    <source>
        <dbReference type="ARBA" id="ARBA00022691"/>
    </source>
</evidence>
<evidence type="ECO:0000313" key="4">
    <source>
        <dbReference type="EMBL" id="GLS04782.1"/>
    </source>
</evidence>
<dbReference type="CDD" id="cd02440">
    <property type="entry name" value="AdoMet_MTases"/>
    <property type="match status" value="1"/>
</dbReference>
<evidence type="ECO:0000256" key="2">
    <source>
        <dbReference type="ARBA" id="ARBA00022679"/>
    </source>
</evidence>
<dbReference type="PANTHER" id="PTHR10509">
    <property type="entry name" value="O-METHYLTRANSFERASE-RELATED"/>
    <property type="match status" value="1"/>
</dbReference>
<dbReference type="PANTHER" id="PTHR10509:SF14">
    <property type="entry name" value="CAFFEOYL-COA O-METHYLTRANSFERASE 3-RELATED"/>
    <property type="match status" value="1"/>
</dbReference>
<dbReference type="InterPro" id="IPR002935">
    <property type="entry name" value="SAM_O-MeTrfase"/>
</dbReference>
<dbReference type="InterPro" id="IPR029063">
    <property type="entry name" value="SAM-dependent_MTases_sf"/>
</dbReference>
<keyword evidence="2" id="KW-0808">Transferase</keyword>
<gene>
    <name evidence="4" type="ORF">GCM10007860_19300</name>
</gene>
<keyword evidence="1" id="KW-0489">Methyltransferase</keyword>
<dbReference type="SUPFAM" id="SSF53335">
    <property type="entry name" value="S-adenosyl-L-methionine-dependent methyltransferases"/>
    <property type="match status" value="1"/>
</dbReference>
<dbReference type="Pfam" id="PF01596">
    <property type="entry name" value="Methyltransf_3"/>
    <property type="match status" value="1"/>
</dbReference>
<dbReference type="Proteomes" id="UP001156836">
    <property type="component" value="Unassembled WGS sequence"/>
</dbReference>
<proteinExistence type="predicted"/>
<dbReference type="Gene3D" id="3.40.50.150">
    <property type="entry name" value="Vaccinia Virus protein VP39"/>
    <property type="match status" value="1"/>
</dbReference>
<protein>
    <submittedName>
        <fullName evidence="4">O-methyltransferase</fullName>
    </submittedName>
</protein>
<keyword evidence="5" id="KW-1185">Reference proteome</keyword>